<name>A0A7S7SJB5_PALFE</name>
<accession>A0A7S7SJB5</accession>
<organism evidence="1 2">
    <name type="scientific">Paludibaculum fermentans</name>
    <dbReference type="NCBI Taxonomy" id="1473598"/>
    <lineage>
        <taxon>Bacteria</taxon>
        <taxon>Pseudomonadati</taxon>
        <taxon>Acidobacteriota</taxon>
        <taxon>Terriglobia</taxon>
        <taxon>Bryobacterales</taxon>
        <taxon>Bryobacteraceae</taxon>
        <taxon>Paludibaculum</taxon>
    </lineage>
</organism>
<evidence type="ECO:0000313" key="2">
    <source>
        <dbReference type="Proteomes" id="UP000593892"/>
    </source>
</evidence>
<dbReference type="EMBL" id="CP063849">
    <property type="protein sequence ID" value="QOY87054.1"/>
    <property type="molecule type" value="Genomic_DNA"/>
</dbReference>
<proteinExistence type="predicted"/>
<reference evidence="1 2" key="1">
    <citation type="submission" date="2020-10" db="EMBL/GenBank/DDBJ databases">
        <title>Complete genome sequence of Paludibaculum fermentans P105T, a facultatively anaerobic acidobacterium capable of dissimilatory Fe(III) reduction.</title>
        <authorList>
            <person name="Dedysh S.N."/>
            <person name="Beletsky A.V."/>
            <person name="Kulichevskaya I.S."/>
            <person name="Mardanov A.V."/>
            <person name="Ravin N.V."/>
        </authorList>
    </citation>
    <scope>NUCLEOTIDE SEQUENCE [LARGE SCALE GENOMIC DNA]</scope>
    <source>
        <strain evidence="1 2">P105</strain>
    </source>
</reference>
<sequence>MAQKLVKLYDFVHDHGGATAKMRVAMKTLVPSNKAEQTPDSPELIEKFRAAIREVTGLEAPNV</sequence>
<gene>
    <name evidence="1" type="ORF">IRI77_30455</name>
</gene>
<dbReference type="Proteomes" id="UP000593892">
    <property type="component" value="Chromosome"/>
</dbReference>
<evidence type="ECO:0000313" key="1">
    <source>
        <dbReference type="EMBL" id="QOY87054.1"/>
    </source>
</evidence>
<dbReference type="KEGG" id="pfer:IRI77_30455"/>
<keyword evidence="2" id="KW-1185">Reference proteome</keyword>
<dbReference type="RefSeq" id="WP_194448723.1">
    <property type="nucleotide sequence ID" value="NZ_CP063849.1"/>
</dbReference>
<protein>
    <submittedName>
        <fullName evidence="1">Uncharacterized protein</fullName>
    </submittedName>
</protein>
<dbReference type="AlphaFoldDB" id="A0A7S7SJB5"/>